<dbReference type="InterPro" id="IPR011990">
    <property type="entry name" value="TPR-like_helical_dom_sf"/>
</dbReference>
<dbReference type="EMBL" id="MU864746">
    <property type="protein sequence ID" value="KAK4182129.1"/>
    <property type="molecule type" value="Genomic_DNA"/>
</dbReference>
<gene>
    <name evidence="1" type="ORF">QBC35DRAFT_536671</name>
</gene>
<proteinExistence type="predicted"/>
<reference evidence="1" key="2">
    <citation type="submission" date="2023-05" db="EMBL/GenBank/DDBJ databases">
        <authorList>
            <consortium name="Lawrence Berkeley National Laboratory"/>
            <person name="Steindorff A."/>
            <person name="Hensen N."/>
            <person name="Bonometti L."/>
            <person name="Westerberg I."/>
            <person name="Brannstrom I.O."/>
            <person name="Guillou S."/>
            <person name="Cros-Aarteil S."/>
            <person name="Calhoun S."/>
            <person name="Haridas S."/>
            <person name="Kuo A."/>
            <person name="Mondo S."/>
            <person name="Pangilinan J."/>
            <person name="Riley R."/>
            <person name="Labutti K."/>
            <person name="Andreopoulos B."/>
            <person name="Lipzen A."/>
            <person name="Chen C."/>
            <person name="Yanf M."/>
            <person name="Daum C."/>
            <person name="Ng V."/>
            <person name="Clum A."/>
            <person name="Ohm R."/>
            <person name="Martin F."/>
            <person name="Silar P."/>
            <person name="Natvig D."/>
            <person name="Lalanne C."/>
            <person name="Gautier V."/>
            <person name="Ament-Velasquez S.L."/>
            <person name="Kruys A."/>
            <person name="Hutchinson M.I."/>
            <person name="Powell A.J."/>
            <person name="Barry K."/>
            <person name="Miller A.N."/>
            <person name="Grigoriev I.V."/>
            <person name="Debuchy R."/>
            <person name="Gladieux P."/>
            <person name="Thoren M.H."/>
            <person name="Johannesson H."/>
        </authorList>
    </citation>
    <scope>NUCLEOTIDE SEQUENCE</scope>
    <source>
        <strain evidence="1">PSN309</strain>
    </source>
</reference>
<protein>
    <submittedName>
        <fullName evidence="1">Uncharacterized protein</fullName>
    </submittedName>
</protein>
<keyword evidence="2" id="KW-1185">Reference proteome</keyword>
<comment type="caution">
    <text evidence="1">The sequence shown here is derived from an EMBL/GenBank/DDBJ whole genome shotgun (WGS) entry which is preliminary data.</text>
</comment>
<evidence type="ECO:0000313" key="1">
    <source>
        <dbReference type="EMBL" id="KAK4182129.1"/>
    </source>
</evidence>
<organism evidence="1 2">
    <name type="scientific">Podospora australis</name>
    <dbReference type="NCBI Taxonomy" id="1536484"/>
    <lineage>
        <taxon>Eukaryota</taxon>
        <taxon>Fungi</taxon>
        <taxon>Dikarya</taxon>
        <taxon>Ascomycota</taxon>
        <taxon>Pezizomycotina</taxon>
        <taxon>Sordariomycetes</taxon>
        <taxon>Sordariomycetidae</taxon>
        <taxon>Sordariales</taxon>
        <taxon>Podosporaceae</taxon>
        <taxon>Podospora</taxon>
    </lineage>
</organism>
<dbReference type="AlphaFoldDB" id="A0AAN6WHZ9"/>
<dbReference type="Proteomes" id="UP001302126">
    <property type="component" value="Unassembled WGS sequence"/>
</dbReference>
<name>A0AAN6WHZ9_9PEZI</name>
<accession>A0AAN6WHZ9</accession>
<reference evidence="1" key="1">
    <citation type="journal article" date="2023" name="Mol. Phylogenet. Evol.">
        <title>Genome-scale phylogeny and comparative genomics of the fungal order Sordariales.</title>
        <authorList>
            <person name="Hensen N."/>
            <person name="Bonometti L."/>
            <person name="Westerberg I."/>
            <person name="Brannstrom I.O."/>
            <person name="Guillou S."/>
            <person name="Cros-Aarteil S."/>
            <person name="Calhoun S."/>
            <person name="Haridas S."/>
            <person name="Kuo A."/>
            <person name="Mondo S."/>
            <person name="Pangilinan J."/>
            <person name="Riley R."/>
            <person name="LaButti K."/>
            <person name="Andreopoulos B."/>
            <person name="Lipzen A."/>
            <person name="Chen C."/>
            <person name="Yan M."/>
            <person name="Daum C."/>
            <person name="Ng V."/>
            <person name="Clum A."/>
            <person name="Steindorff A."/>
            <person name="Ohm R.A."/>
            <person name="Martin F."/>
            <person name="Silar P."/>
            <person name="Natvig D.O."/>
            <person name="Lalanne C."/>
            <person name="Gautier V."/>
            <person name="Ament-Velasquez S.L."/>
            <person name="Kruys A."/>
            <person name="Hutchinson M.I."/>
            <person name="Powell A.J."/>
            <person name="Barry K."/>
            <person name="Miller A.N."/>
            <person name="Grigoriev I.V."/>
            <person name="Debuchy R."/>
            <person name="Gladieux P."/>
            <person name="Hiltunen Thoren M."/>
            <person name="Johannesson H."/>
        </authorList>
    </citation>
    <scope>NUCLEOTIDE SEQUENCE</scope>
    <source>
        <strain evidence="1">PSN309</strain>
    </source>
</reference>
<dbReference type="SUPFAM" id="SSF48452">
    <property type="entry name" value="TPR-like"/>
    <property type="match status" value="1"/>
</dbReference>
<evidence type="ECO:0000313" key="2">
    <source>
        <dbReference type="Proteomes" id="UP001302126"/>
    </source>
</evidence>
<sequence>MDDQLPTLKTMVWDRLNSLAVLRRLSRHAKQTIADRVVQITQASKTHRSIFLTSARYIGESGSDNMDQDAQMREYGESGSDSVVKDAAQLKEYAVTNVLKHILRFDPVDLDTGEILEVLEEIAGLLSNKYKFASDLQEFKVPLADLFSKRWFSALKGWYYAFTEGRDKFKQPSGSNRAMDTEAFAWWDALTSKTLRRRLLLDLAKFHLRELDSSRGRIEALISYRAAIYLLGVSHYGGDLARQAQEEFHERIGRVVGGGRTILRRSEAALGIGLALDDVRPEGIAYRAVAEILLHYGRFDRAQEACNKSLPAQPANAPVETLELLARILLSKKEFPQALEKQVSKHQGSSIGYYARRNPRRGSEFGFRARGRLRTVFGILQAFTPSDRVTWMTWEWWLQGNEKNDKLQRIAVQSKQIRDKVATWYEEMLRYLDDVNAGAPLRYHLAKFHLRTPRDFEATRDRKATRAVLDEILDSGLRGDSGCYKLTNEDPSRTLHKAILLQTDVLFQLFWVETDPVRKAKLLQDVQALSLRRLAREVSLFSNTALLRHRLVVTRMVRKMGPASEFRRLLDAIFTDTCASLTDKVAWNDSTALAVFGSALALLEEAVPSMKLELLETARIMVSARLERNLDNHASPDVEIIHVMMGLVPMAMKTKSLGDTTTRRI</sequence>